<dbReference type="Gene3D" id="3.40.720.10">
    <property type="entry name" value="Alkaline Phosphatase, subunit A"/>
    <property type="match status" value="1"/>
</dbReference>
<dbReference type="PANTHER" id="PTHR31956:SF8">
    <property type="entry name" value="ACID PHOSPHATASE PHOA (AFU_ORTHOLOGUE AFUA_1G03570)"/>
    <property type="match status" value="1"/>
</dbReference>
<sequence>MIWILMENKSYFQVIGSPEAPYINKLARQCGLAANYWAIAHPSLPNYIALTSGGAQGVTDDASPSRHRLDVPSIFSQVGVDWRSLNESMRTNCQQTNDALYAVRHNPAAYYTNIRHVCATRDVPLTAHPELDARFTFVTPNICHDMHSVCPGSRSELRTGDAFLSRIVPKLVDSPEYRSGRTAIFLTWDEGGSGPNHVVTEVIAPTVVPGTRSHVRFTHYSLLHTTEELLGVPYLGKAGTAPSMRDAFGL</sequence>
<evidence type="ECO:0000256" key="2">
    <source>
        <dbReference type="ARBA" id="ARBA00023026"/>
    </source>
</evidence>
<evidence type="ECO:0000313" key="4">
    <source>
        <dbReference type="Proteomes" id="UP000638648"/>
    </source>
</evidence>
<organism evidence="3 4">
    <name type="scientific">Actinopolymorpha pittospori</name>
    <dbReference type="NCBI Taxonomy" id="648752"/>
    <lineage>
        <taxon>Bacteria</taxon>
        <taxon>Bacillati</taxon>
        <taxon>Actinomycetota</taxon>
        <taxon>Actinomycetes</taxon>
        <taxon>Propionibacteriales</taxon>
        <taxon>Actinopolymorphaceae</taxon>
        <taxon>Actinopolymorpha</taxon>
    </lineage>
</organism>
<dbReference type="EMBL" id="JADBEM010000001">
    <property type="protein sequence ID" value="MBE1608058.1"/>
    <property type="molecule type" value="Genomic_DNA"/>
</dbReference>
<name>A0A927RLP3_9ACTN</name>
<dbReference type="InterPro" id="IPR017850">
    <property type="entry name" value="Alkaline_phosphatase_core_sf"/>
</dbReference>
<evidence type="ECO:0008006" key="5">
    <source>
        <dbReference type="Google" id="ProtNLM"/>
    </source>
</evidence>
<accession>A0A927RLP3</accession>
<evidence type="ECO:0000256" key="1">
    <source>
        <dbReference type="ARBA" id="ARBA00022801"/>
    </source>
</evidence>
<evidence type="ECO:0000313" key="3">
    <source>
        <dbReference type="EMBL" id="MBE1608058.1"/>
    </source>
</evidence>
<dbReference type="AlphaFoldDB" id="A0A927RLP3"/>
<proteinExistence type="predicted"/>
<dbReference type="GO" id="GO:0016788">
    <property type="term" value="F:hydrolase activity, acting on ester bonds"/>
    <property type="evidence" value="ECO:0007669"/>
    <property type="project" value="InterPro"/>
</dbReference>
<dbReference type="SUPFAM" id="SSF53649">
    <property type="entry name" value="Alkaline phosphatase-like"/>
    <property type="match status" value="1"/>
</dbReference>
<keyword evidence="2" id="KW-0843">Virulence</keyword>
<dbReference type="RefSeq" id="WP_192751909.1">
    <property type="nucleotide sequence ID" value="NZ_BAABJL010000177.1"/>
</dbReference>
<reference evidence="3" key="1">
    <citation type="submission" date="2020-10" db="EMBL/GenBank/DDBJ databases">
        <title>Sequencing the genomes of 1000 actinobacteria strains.</title>
        <authorList>
            <person name="Klenk H.-P."/>
        </authorList>
    </citation>
    <scope>NUCLEOTIDE SEQUENCE</scope>
    <source>
        <strain evidence="3">DSM 45354</strain>
    </source>
</reference>
<comment type="caution">
    <text evidence="3">The sequence shown here is derived from an EMBL/GenBank/DDBJ whole genome shotgun (WGS) entry which is preliminary data.</text>
</comment>
<protein>
    <recommendedName>
        <fullName evidence="5">Phosphoesterase family protein</fullName>
    </recommendedName>
</protein>
<dbReference type="Proteomes" id="UP000638648">
    <property type="component" value="Unassembled WGS sequence"/>
</dbReference>
<dbReference type="InterPro" id="IPR007312">
    <property type="entry name" value="Phosphoesterase"/>
</dbReference>
<dbReference type="Pfam" id="PF04185">
    <property type="entry name" value="Phosphoesterase"/>
    <property type="match status" value="1"/>
</dbReference>
<gene>
    <name evidence="3" type="ORF">HEB94_004906</name>
</gene>
<dbReference type="GO" id="GO:0009395">
    <property type="term" value="P:phospholipid catabolic process"/>
    <property type="evidence" value="ECO:0007669"/>
    <property type="project" value="TreeGrafter"/>
</dbReference>
<keyword evidence="4" id="KW-1185">Reference proteome</keyword>
<dbReference type="PANTHER" id="PTHR31956">
    <property type="entry name" value="NON-SPECIFIC PHOSPHOLIPASE C4-RELATED"/>
    <property type="match status" value="1"/>
</dbReference>
<keyword evidence="1" id="KW-0378">Hydrolase</keyword>